<evidence type="ECO:0000256" key="8">
    <source>
        <dbReference type="ARBA" id="ARBA00012947"/>
    </source>
</evidence>
<evidence type="ECO:0000313" key="19">
    <source>
        <dbReference type="EMBL" id="HIX00253.1"/>
    </source>
</evidence>
<evidence type="ECO:0000256" key="12">
    <source>
        <dbReference type="ARBA" id="ARBA00023239"/>
    </source>
</evidence>
<evidence type="ECO:0000313" key="20">
    <source>
        <dbReference type="Proteomes" id="UP000824151"/>
    </source>
</evidence>
<keyword evidence="12" id="KW-0456">Lyase</keyword>
<evidence type="ECO:0000256" key="9">
    <source>
        <dbReference type="ARBA" id="ARBA00016549"/>
    </source>
</evidence>
<evidence type="ECO:0000256" key="5">
    <source>
        <dbReference type="ARBA" id="ARBA00011233"/>
    </source>
</evidence>
<dbReference type="GO" id="GO:0046872">
    <property type="term" value="F:metal ion binding"/>
    <property type="evidence" value="ECO:0007669"/>
    <property type="project" value="UniProtKB-KW"/>
</dbReference>
<dbReference type="EMBL" id="DXGD01000330">
    <property type="protein sequence ID" value="HIX00253.1"/>
    <property type="molecule type" value="Genomic_DNA"/>
</dbReference>
<feature type="binding site" evidence="18">
    <location>
        <begin position="106"/>
        <end position="109"/>
    </location>
    <ligand>
        <name>substrate</name>
    </ligand>
</feature>
<evidence type="ECO:0000256" key="15">
    <source>
        <dbReference type="ARBA" id="ARBA00032305"/>
    </source>
</evidence>
<evidence type="ECO:0000256" key="4">
    <source>
        <dbReference type="ARBA" id="ARBA00008621"/>
    </source>
</evidence>
<comment type="cofactor">
    <cofactor evidence="2 18">
        <name>Mg(2+)</name>
        <dbReference type="ChEBI" id="CHEBI:18420"/>
    </cofactor>
</comment>
<dbReference type="GO" id="GO:0047443">
    <property type="term" value="F:4-hydroxy-4-methyl-2-oxoglutarate aldolase activity"/>
    <property type="evidence" value="ECO:0007669"/>
    <property type="project" value="UniProtKB-EC"/>
</dbReference>
<evidence type="ECO:0000256" key="6">
    <source>
        <dbReference type="ARBA" id="ARBA00011643"/>
    </source>
</evidence>
<comment type="subunit">
    <text evidence="5">Homotrimer.</text>
</comment>
<dbReference type="PANTHER" id="PTHR33254">
    <property type="entry name" value="4-HYDROXY-4-METHYL-2-OXOGLUTARATE ALDOLASE 3-RELATED"/>
    <property type="match status" value="1"/>
</dbReference>
<sequence length="248" mass="25754">MSVDSTAPAITAPPHVTTKIERASPEALRALGAYGSASIHEAQGRLGAVDAGIKPIDDSMHFAGSAFTVVCAPRDNLMLQVAIHYARPGDVLIVAAAGMEQAGTFGDVLGNAAKAKGISAVVTDSGVRDTAQLRALGLPVFSGSVCITGTVKETLGPINQPVVFGGQLIHPGDAIVGDADGVVVVERDRIETVTELSRQREEHEDRLIEQYKAGGTTIDLCGLHEKLRAKGLTTDLDDEDPEQGLGAA</sequence>
<evidence type="ECO:0000256" key="3">
    <source>
        <dbReference type="ARBA" id="ARBA00001968"/>
    </source>
</evidence>
<feature type="binding site" evidence="18">
    <location>
        <position position="129"/>
    </location>
    <ligand>
        <name>Mg(2+)</name>
        <dbReference type="ChEBI" id="CHEBI:18420"/>
    </ligand>
</feature>
<reference evidence="19" key="2">
    <citation type="submission" date="2021-04" db="EMBL/GenBank/DDBJ databases">
        <authorList>
            <person name="Gilroy R."/>
        </authorList>
    </citation>
    <scope>NUCLEOTIDE SEQUENCE</scope>
    <source>
        <strain evidence="19">ChiHejej3B27-3195</strain>
    </source>
</reference>
<comment type="similarity">
    <text evidence="4">Belongs to the class II aldolase/RraA-like family.</text>
</comment>
<dbReference type="GO" id="GO:0019336">
    <property type="term" value="P:phenol-containing compound catabolic process"/>
    <property type="evidence" value="ECO:0007669"/>
    <property type="project" value="UniProtKB-ARBA"/>
</dbReference>
<dbReference type="EC" id="4.1.1.112" evidence="8"/>
<accession>A0A9D1UTR6</accession>
<organism evidence="19 20">
    <name type="scientific">Candidatus Nesterenkonia stercoripullorum</name>
    <dbReference type="NCBI Taxonomy" id="2838701"/>
    <lineage>
        <taxon>Bacteria</taxon>
        <taxon>Bacillati</taxon>
        <taxon>Actinomycetota</taxon>
        <taxon>Actinomycetes</taxon>
        <taxon>Micrococcales</taxon>
        <taxon>Micrococcaceae</taxon>
        <taxon>Nesterenkonia</taxon>
    </lineage>
</organism>
<comment type="similarity">
    <text evidence="17">Belongs to the LigK/PcmE family.</text>
</comment>
<dbReference type="FunFam" id="3.50.30.40:FF:000002">
    <property type="entry name" value="4-carboxy-4-hydroxy-2-oxoadipate aldolase/oxaloacetate decarboxylase"/>
    <property type="match status" value="1"/>
</dbReference>
<keyword evidence="11 18" id="KW-0460">Magnesium</keyword>
<dbReference type="AlphaFoldDB" id="A0A9D1UTR6"/>
<dbReference type="GO" id="GO:0008948">
    <property type="term" value="F:oxaloacetate decarboxylase activity"/>
    <property type="evidence" value="ECO:0007669"/>
    <property type="project" value="UniProtKB-EC"/>
</dbReference>
<gene>
    <name evidence="19" type="ORF">H9871_08930</name>
</gene>
<dbReference type="NCBIfam" id="NF006731">
    <property type="entry name" value="PRK09262.1"/>
    <property type="match status" value="1"/>
</dbReference>
<evidence type="ECO:0000256" key="16">
    <source>
        <dbReference type="ARBA" id="ARBA00047973"/>
    </source>
</evidence>
<comment type="caution">
    <text evidence="19">The sequence shown here is derived from an EMBL/GenBank/DDBJ whole genome shotgun (WGS) entry which is preliminary data.</text>
</comment>
<dbReference type="SUPFAM" id="SSF89562">
    <property type="entry name" value="RraA-like"/>
    <property type="match status" value="1"/>
</dbReference>
<dbReference type="Proteomes" id="UP000824151">
    <property type="component" value="Unassembled WGS sequence"/>
</dbReference>
<dbReference type="CDD" id="cd16841">
    <property type="entry name" value="RraA_family"/>
    <property type="match status" value="1"/>
</dbReference>
<evidence type="ECO:0000256" key="7">
    <source>
        <dbReference type="ARBA" id="ARBA00012213"/>
    </source>
</evidence>
<evidence type="ECO:0000256" key="2">
    <source>
        <dbReference type="ARBA" id="ARBA00001946"/>
    </source>
</evidence>
<keyword evidence="10 18" id="KW-0479">Metal-binding</keyword>
<comment type="catalytic activity">
    <reaction evidence="1">
        <text>4-hydroxy-4-methyl-2-oxoglutarate = 2 pyruvate</text>
        <dbReference type="Rhea" id="RHEA:22748"/>
        <dbReference type="ChEBI" id="CHEBI:15361"/>
        <dbReference type="ChEBI" id="CHEBI:58276"/>
        <dbReference type="EC" id="4.1.3.17"/>
    </reaction>
</comment>
<evidence type="ECO:0000256" key="17">
    <source>
        <dbReference type="ARBA" id="ARBA00061585"/>
    </source>
</evidence>
<dbReference type="InterPro" id="IPR036704">
    <property type="entry name" value="RraA/RraA-like_sf"/>
</dbReference>
<comment type="function">
    <text evidence="13">Catalyzes the aldol cleavage of 4-hydroxy-4-methyl-2-oxoglutarate (HMG) into 2 molecules of pyruvate. Also contains a secondary oxaloacetate (OAA) decarboxylase activity due to the common pyruvate enolate transition state formed following C-C bond cleavage in the retro-aldol and decarboxylation reactions.</text>
</comment>
<comment type="cofactor">
    <cofactor evidence="3">
        <name>a divalent metal cation</name>
        <dbReference type="ChEBI" id="CHEBI:60240"/>
    </cofactor>
</comment>
<proteinExistence type="inferred from homology"/>
<dbReference type="EC" id="4.1.3.17" evidence="7"/>
<comment type="catalytic activity">
    <reaction evidence="16">
        <text>oxaloacetate + H(+) = pyruvate + CO2</text>
        <dbReference type="Rhea" id="RHEA:15641"/>
        <dbReference type="ChEBI" id="CHEBI:15361"/>
        <dbReference type="ChEBI" id="CHEBI:15378"/>
        <dbReference type="ChEBI" id="CHEBI:16452"/>
        <dbReference type="ChEBI" id="CHEBI:16526"/>
        <dbReference type="EC" id="4.1.1.112"/>
    </reaction>
</comment>
<evidence type="ECO:0000256" key="14">
    <source>
        <dbReference type="ARBA" id="ARBA00030169"/>
    </source>
</evidence>
<dbReference type="GO" id="GO:0046395">
    <property type="term" value="P:carboxylic acid catabolic process"/>
    <property type="evidence" value="ECO:0007669"/>
    <property type="project" value="UniProtKB-ARBA"/>
</dbReference>
<dbReference type="InterPro" id="IPR005493">
    <property type="entry name" value="RraA/RraA-like"/>
</dbReference>
<evidence type="ECO:0000256" key="10">
    <source>
        <dbReference type="ARBA" id="ARBA00022723"/>
    </source>
</evidence>
<comment type="subunit">
    <text evidence="6">Homohexamer.</text>
</comment>
<evidence type="ECO:0000256" key="11">
    <source>
        <dbReference type="ARBA" id="ARBA00022842"/>
    </source>
</evidence>
<dbReference type="PANTHER" id="PTHR33254:SF16">
    <property type="entry name" value="BLR3842 PROTEIN"/>
    <property type="match status" value="1"/>
</dbReference>
<protein>
    <recommendedName>
        <fullName evidence="9">Putative 4-hydroxy-4-methyl-2-oxoglutarate aldolase</fullName>
        <ecNumber evidence="8">4.1.1.112</ecNumber>
        <ecNumber evidence="7">4.1.3.17</ecNumber>
    </recommendedName>
    <alternativeName>
        <fullName evidence="15">Oxaloacetate decarboxylase</fullName>
    </alternativeName>
    <alternativeName>
        <fullName evidence="14">RraA-like protein</fullName>
    </alternativeName>
</protein>
<dbReference type="Pfam" id="PF03737">
    <property type="entry name" value="RraA-like"/>
    <property type="match status" value="1"/>
</dbReference>
<dbReference type="Gene3D" id="3.50.30.40">
    <property type="entry name" value="Ribonuclease E inhibitor RraA/RraA-like"/>
    <property type="match status" value="1"/>
</dbReference>
<dbReference type="GO" id="GO:0032787">
    <property type="term" value="P:monocarboxylic acid metabolic process"/>
    <property type="evidence" value="ECO:0007669"/>
    <property type="project" value="UniProtKB-ARBA"/>
</dbReference>
<feature type="binding site" evidence="18">
    <location>
        <position position="128"/>
    </location>
    <ligand>
        <name>substrate</name>
    </ligand>
</feature>
<evidence type="ECO:0000256" key="1">
    <source>
        <dbReference type="ARBA" id="ARBA00001342"/>
    </source>
</evidence>
<name>A0A9D1UTR6_9MICC</name>
<evidence type="ECO:0000256" key="18">
    <source>
        <dbReference type="PIRSR" id="PIRSR605493-1"/>
    </source>
</evidence>
<reference evidence="19" key="1">
    <citation type="journal article" date="2021" name="PeerJ">
        <title>Extensive microbial diversity within the chicken gut microbiome revealed by metagenomics and culture.</title>
        <authorList>
            <person name="Gilroy R."/>
            <person name="Ravi A."/>
            <person name="Getino M."/>
            <person name="Pursley I."/>
            <person name="Horton D.L."/>
            <person name="Alikhan N.F."/>
            <person name="Baker D."/>
            <person name="Gharbi K."/>
            <person name="Hall N."/>
            <person name="Watson M."/>
            <person name="Adriaenssens E.M."/>
            <person name="Foster-Nyarko E."/>
            <person name="Jarju S."/>
            <person name="Secka A."/>
            <person name="Antonio M."/>
            <person name="Oren A."/>
            <person name="Chaudhuri R.R."/>
            <person name="La Ragione R."/>
            <person name="Hildebrand F."/>
            <person name="Pallen M.J."/>
        </authorList>
    </citation>
    <scope>NUCLEOTIDE SEQUENCE</scope>
    <source>
        <strain evidence="19">ChiHejej3B27-3195</strain>
    </source>
</reference>
<evidence type="ECO:0000256" key="13">
    <source>
        <dbReference type="ARBA" id="ARBA00025046"/>
    </source>
</evidence>